<dbReference type="OrthoDB" id="264328at2"/>
<comment type="caution">
    <text evidence="2">The sequence shown here is derived from an EMBL/GenBank/DDBJ whole genome shotgun (WGS) entry which is preliminary data.</text>
</comment>
<proteinExistence type="predicted"/>
<feature type="region of interest" description="Disordered" evidence="1">
    <location>
        <begin position="1"/>
        <end position="40"/>
    </location>
</feature>
<dbReference type="AlphaFoldDB" id="A0A5C5WWM6"/>
<sequence>MTPDNIRDTDTHDVQDETEVTPFDFTVAEGSIAEDTNDADRAIDTEADSEIASAKEAFDADDVAANEATAEARNADGQTTTDPQDVSDVAAITDGDTAIDSNAAVDNAVIDNAADDDDDEKLVELAQPYVGQWNTLISTTNWEKGRIIADWRAALIESGAESSQYSDEAWTRRVGGVTAPHVGRLRRVHERFATTFESYQGLYWSHFLAALDWEDAPLWLEGASKEGWSVAGMREQRWQALGAVESNRPTGSQVIEVDTDEDIVLPAQGGGSTKEYGDEPGVASGPTYEGPDFGEEDELMSLGGSGKEQGGEAISMVDPDAPAAPVQPFAGLPELPDDLADSVESFKLAILRHKTSGWNEVSADTIDKYLKAFIVLLST</sequence>
<evidence type="ECO:0000256" key="1">
    <source>
        <dbReference type="SAM" id="MobiDB-lite"/>
    </source>
</evidence>
<evidence type="ECO:0000313" key="2">
    <source>
        <dbReference type="EMBL" id="TWT54541.1"/>
    </source>
</evidence>
<protein>
    <submittedName>
        <fullName evidence="2">Uncharacterized protein</fullName>
    </submittedName>
</protein>
<reference evidence="2 3" key="1">
    <citation type="submission" date="2019-02" db="EMBL/GenBank/DDBJ databases">
        <title>Deep-cultivation of Planctomycetes and their phenomic and genomic characterization uncovers novel biology.</title>
        <authorList>
            <person name="Wiegand S."/>
            <person name="Jogler M."/>
            <person name="Boedeker C."/>
            <person name="Pinto D."/>
            <person name="Vollmers J."/>
            <person name="Rivas-Marin E."/>
            <person name="Kohn T."/>
            <person name="Peeters S.H."/>
            <person name="Heuer A."/>
            <person name="Rast P."/>
            <person name="Oberbeckmann S."/>
            <person name="Bunk B."/>
            <person name="Jeske O."/>
            <person name="Meyerdierks A."/>
            <person name="Storesund J.E."/>
            <person name="Kallscheuer N."/>
            <person name="Luecker S."/>
            <person name="Lage O.M."/>
            <person name="Pohl T."/>
            <person name="Merkel B.J."/>
            <person name="Hornburger P."/>
            <person name="Mueller R.-W."/>
            <person name="Bruemmer F."/>
            <person name="Labrenz M."/>
            <person name="Spormann A.M."/>
            <person name="Op Den Camp H."/>
            <person name="Overmann J."/>
            <person name="Amann R."/>
            <person name="Jetten M.S.M."/>
            <person name="Mascher T."/>
            <person name="Medema M.H."/>
            <person name="Devos D.P."/>
            <person name="Kaster A.-K."/>
            <person name="Ovreas L."/>
            <person name="Rohde M."/>
            <person name="Galperin M.Y."/>
            <person name="Jogler C."/>
        </authorList>
    </citation>
    <scope>NUCLEOTIDE SEQUENCE [LARGE SCALE GENOMIC DNA]</scope>
    <source>
        <strain evidence="2 3">Pla22</strain>
    </source>
</reference>
<evidence type="ECO:0000313" key="3">
    <source>
        <dbReference type="Proteomes" id="UP000316598"/>
    </source>
</evidence>
<keyword evidence="3" id="KW-1185">Reference proteome</keyword>
<organism evidence="2 3">
    <name type="scientific">Rubripirellula amarantea</name>
    <dbReference type="NCBI Taxonomy" id="2527999"/>
    <lineage>
        <taxon>Bacteria</taxon>
        <taxon>Pseudomonadati</taxon>
        <taxon>Planctomycetota</taxon>
        <taxon>Planctomycetia</taxon>
        <taxon>Pirellulales</taxon>
        <taxon>Pirellulaceae</taxon>
        <taxon>Rubripirellula</taxon>
    </lineage>
</organism>
<dbReference type="RefSeq" id="WP_146514571.1">
    <property type="nucleotide sequence ID" value="NZ_SJPI01000001.1"/>
</dbReference>
<accession>A0A5C5WWM6</accession>
<gene>
    <name evidence="2" type="ORF">Pla22_21890</name>
</gene>
<feature type="region of interest" description="Disordered" evidence="1">
    <location>
        <begin position="268"/>
        <end position="293"/>
    </location>
</feature>
<feature type="compositionally biased region" description="Basic and acidic residues" evidence="1">
    <location>
        <begin position="1"/>
        <end position="15"/>
    </location>
</feature>
<dbReference type="EMBL" id="SJPI01000001">
    <property type="protein sequence ID" value="TWT54541.1"/>
    <property type="molecule type" value="Genomic_DNA"/>
</dbReference>
<dbReference type="Proteomes" id="UP000316598">
    <property type="component" value="Unassembled WGS sequence"/>
</dbReference>
<name>A0A5C5WWM6_9BACT</name>